<feature type="transmembrane region" description="Helical" evidence="7">
    <location>
        <begin position="199"/>
        <end position="217"/>
    </location>
</feature>
<dbReference type="InterPro" id="IPR005769">
    <property type="entry name" value="PhnE/PtxC"/>
</dbReference>
<dbReference type="Gene3D" id="1.10.3720.10">
    <property type="entry name" value="MetI-like"/>
    <property type="match status" value="1"/>
</dbReference>
<dbReference type="GO" id="GO:0005886">
    <property type="term" value="C:plasma membrane"/>
    <property type="evidence" value="ECO:0007669"/>
    <property type="project" value="UniProtKB-SubCell"/>
</dbReference>
<evidence type="ECO:0000259" key="8">
    <source>
        <dbReference type="PROSITE" id="PS50928"/>
    </source>
</evidence>
<dbReference type="Proteomes" id="UP000608579">
    <property type="component" value="Unassembled WGS sequence"/>
</dbReference>
<sequence>MRRGSSAGWVISVAVAFVATLWYLGFFRAGELLKVQNFVVLLNEMFPPDLTILPQVISAVVETVLMAFAGTVIGGAFSIIFAMFSTRLVFSNPVRAFFRAFLALIRTIPAILWALLFVIVVGFGPVAGVLALSMYTIGYLGKLFYEAFDAVSSEVIDAVKGVGASKLQILKYAIIPESANYIISQLLFIFEYNVRASSIVGLVGAGGIGFLIITLIQSLKYDGLLTTLIIILTIVLTLDYISAKIRNKFLT</sequence>
<feature type="transmembrane region" description="Helical" evidence="7">
    <location>
        <begin position="56"/>
        <end position="84"/>
    </location>
</feature>
<feature type="transmembrane region" description="Helical" evidence="7">
    <location>
        <begin position="7"/>
        <end position="25"/>
    </location>
</feature>
<comment type="subcellular location">
    <subcellularLocation>
        <location evidence="1 7">Cell membrane</location>
        <topology evidence="1 7">Multi-pass membrane protein</topology>
    </subcellularLocation>
</comment>
<evidence type="ECO:0000313" key="10">
    <source>
        <dbReference type="Proteomes" id="UP000608579"/>
    </source>
</evidence>
<dbReference type="GO" id="GO:0015416">
    <property type="term" value="F:ABC-type phosphonate transporter activity"/>
    <property type="evidence" value="ECO:0007669"/>
    <property type="project" value="InterPro"/>
</dbReference>
<keyword evidence="2 7" id="KW-0813">Transport</keyword>
<comment type="caution">
    <text evidence="9">The sequence shown here is derived from an EMBL/GenBank/DDBJ whole genome shotgun (WGS) entry which is preliminary data.</text>
</comment>
<evidence type="ECO:0000256" key="1">
    <source>
        <dbReference type="ARBA" id="ARBA00004651"/>
    </source>
</evidence>
<dbReference type="PROSITE" id="PS50928">
    <property type="entry name" value="ABC_TM1"/>
    <property type="match status" value="1"/>
</dbReference>
<dbReference type="SUPFAM" id="SSF161098">
    <property type="entry name" value="MetI-like"/>
    <property type="match status" value="1"/>
</dbReference>
<evidence type="ECO:0000256" key="3">
    <source>
        <dbReference type="ARBA" id="ARBA00022475"/>
    </source>
</evidence>
<gene>
    <name evidence="9" type="primary">phnE</name>
    <name evidence="9" type="ORF">EYH45_02880</name>
</gene>
<dbReference type="PANTHER" id="PTHR30043">
    <property type="entry name" value="PHOSPHONATES TRANSPORT SYSTEM PERMEASE PROTEIN"/>
    <property type="match status" value="1"/>
</dbReference>
<dbReference type="PANTHER" id="PTHR30043:SF1">
    <property type="entry name" value="ABC TRANSPORT SYSTEM PERMEASE PROTEIN P69"/>
    <property type="match status" value="1"/>
</dbReference>
<dbReference type="InterPro" id="IPR000515">
    <property type="entry name" value="MetI-like"/>
</dbReference>
<comment type="similarity">
    <text evidence="7">Belongs to the binding-protein-dependent transport system permease family.</text>
</comment>
<evidence type="ECO:0000256" key="6">
    <source>
        <dbReference type="ARBA" id="ARBA00023136"/>
    </source>
</evidence>
<proteinExistence type="inferred from homology"/>
<keyword evidence="3" id="KW-1003">Cell membrane</keyword>
<organism evidence="9 10">
    <name type="scientific">Caldiarchaeum subterraneum</name>
    <dbReference type="NCBI Taxonomy" id="311458"/>
    <lineage>
        <taxon>Archaea</taxon>
        <taxon>Nitrososphaerota</taxon>
        <taxon>Candidatus Caldarchaeales</taxon>
        <taxon>Candidatus Caldarchaeaceae</taxon>
        <taxon>Candidatus Caldarchaeum</taxon>
    </lineage>
</organism>
<dbReference type="AlphaFoldDB" id="A0A832ZVL7"/>
<evidence type="ECO:0000313" key="9">
    <source>
        <dbReference type="EMBL" id="HIQ29488.1"/>
    </source>
</evidence>
<keyword evidence="4 7" id="KW-0812">Transmembrane</keyword>
<name>A0A832ZVL7_CALS0</name>
<evidence type="ECO:0000256" key="2">
    <source>
        <dbReference type="ARBA" id="ARBA00022448"/>
    </source>
</evidence>
<keyword evidence="5 7" id="KW-1133">Transmembrane helix</keyword>
<evidence type="ECO:0000256" key="4">
    <source>
        <dbReference type="ARBA" id="ARBA00022692"/>
    </source>
</evidence>
<protein>
    <submittedName>
        <fullName evidence="9">Phosphonate ABC transporter, permease protein PhnE</fullName>
    </submittedName>
</protein>
<dbReference type="NCBIfam" id="TIGR01097">
    <property type="entry name" value="PhnE"/>
    <property type="match status" value="1"/>
</dbReference>
<feature type="domain" description="ABC transmembrane type-1" evidence="8">
    <location>
        <begin position="60"/>
        <end position="242"/>
    </location>
</feature>
<accession>A0A832ZVL7</accession>
<dbReference type="Pfam" id="PF00528">
    <property type="entry name" value="BPD_transp_1"/>
    <property type="match status" value="1"/>
</dbReference>
<dbReference type="CDD" id="cd06261">
    <property type="entry name" value="TM_PBP2"/>
    <property type="match status" value="1"/>
</dbReference>
<dbReference type="InterPro" id="IPR035906">
    <property type="entry name" value="MetI-like_sf"/>
</dbReference>
<evidence type="ECO:0000256" key="5">
    <source>
        <dbReference type="ARBA" id="ARBA00022989"/>
    </source>
</evidence>
<feature type="transmembrane region" description="Helical" evidence="7">
    <location>
        <begin position="223"/>
        <end position="241"/>
    </location>
</feature>
<dbReference type="EMBL" id="DQVM01000052">
    <property type="protein sequence ID" value="HIQ29488.1"/>
    <property type="molecule type" value="Genomic_DNA"/>
</dbReference>
<keyword evidence="6 7" id="KW-0472">Membrane</keyword>
<evidence type="ECO:0000256" key="7">
    <source>
        <dbReference type="RuleBase" id="RU363032"/>
    </source>
</evidence>
<reference evidence="9" key="1">
    <citation type="journal article" date="2020" name="ISME J.">
        <title>Gammaproteobacteria mediating utilization of methyl-, sulfur- and petroleum organic compounds in deep ocean hydrothermal plumes.</title>
        <authorList>
            <person name="Zhou Z."/>
            <person name="Liu Y."/>
            <person name="Pan J."/>
            <person name="Cron B.R."/>
            <person name="Toner B.M."/>
            <person name="Anantharaman K."/>
            <person name="Breier J.A."/>
            <person name="Dick G.J."/>
            <person name="Li M."/>
        </authorList>
    </citation>
    <scope>NUCLEOTIDE SEQUENCE</scope>
    <source>
        <strain evidence="9">SZUA-1515</strain>
    </source>
</reference>